<dbReference type="Ensembl" id="ENSOMYT00000084735.2">
    <property type="protein sequence ID" value="ENSOMYP00000077833.1"/>
    <property type="gene ID" value="ENSOMYG00000035975.2"/>
</dbReference>
<organism evidence="2 3">
    <name type="scientific">Oncorhynchus mykiss</name>
    <name type="common">Rainbow trout</name>
    <name type="synonym">Salmo gairdneri</name>
    <dbReference type="NCBI Taxonomy" id="8022"/>
    <lineage>
        <taxon>Eukaryota</taxon>
        <taxon>Metazoa</taxon>
        <taxon>Chordata</taxon>
        <taxon>Craniata</taxon>
        <taxon>Vertebrata</taxon>
        <taxon>Euteleostomi</taxon>
        <taxon>Actinopterygii</taxon>
        <taxon>Neopterygii</taxon>
        <taxon>Teleostei</taxon>
        <taxon>Protacanthopterygii</taxon>
        <taxon>Salmoniformes</taxon>
        <taxon>Salmonidae</taxon>
        <taxon>Salmoninae</taxon>
        <taxon>Oncorhynchus</taxon>
    </lineage>
</organism>
<dbReference type="GO" id="GO:0007098">
    <property type="term" value="P:centrosome cycle"/>
    <property type="evidence" value="ECO:0007669"/>
    <property type="project" value="InterPro"/>
</dbReference>
<dbReference type="PANTHER" id="PTHR16039:SF1">
    <property type="entry name" value="HAUS AUGMIN-LIKE COMPLEX SUBUNIT 2"/>
    <property type="match status" value="1"/>
</dbReference>
<dbReference type="InterPro" id="IPR028346">
    <property type="entry name" value="HAUS2"/>
</dbReference>
<dbReference type="GO" id="GO:1990498">
    <property type="term" value="C:mitotic spindle microtubule"/>
    <property type="evidence" value="ECO:0007669"/>
    <property type="project" value="TreeGrafter"/>
</dbReference>
<gene>
    <name evidence="2" type="primary">haus2</name>
</gene>
<keyword evidence="3" id="KW-1185">Reference proteome</keyword>
<reference evidence="2" key="3">
    <citation type="submission" date="2025-09" db="UniProtKB">
        <authorList>
            <consortium name="Ensembl"/>
        </authorList>
    </citation>
    <scope>IDENTIFICATION</scope>
</reference>
<evidence type="ECO:0008006" key="4">
    <source>
        <dbReference type="Google" id="ProtNLM"/>
    </source>
</evidence>
<dbReference type="Proteomes" id="UP000694395">
    <property type="component" value="Chromosome 19"/>
</dbReference>
<proteinExistence type="predicted"/>
<dbReference type="AlphaFoldDB" id="A0A8C7TFG6"/>
<reference evidence="2" key="1">
    <citation type="submission" date="2020-07" db="EMBL/GenBank/DDBJ databases">
        <title>A long reads based de novo assembly of the rainbow trout Arlee double haploid line genome.</title>
        <authorList>
            <person name="Gao G."/>
            <person name="Palti Y."/>
        </authorList>
    </citation>
    <scope>NUCLEOTIDE SEQUENCE [LARGE SCALE GENOMIC DNA]</scope>
</reference>
<feature type="coiled-coil region" evidence="1">
    <location>
        <begin position="52"/>
        <end position="81"/>
    </location>
</feature>
<evidence type="ECO:0000313" key="2">
    <source>
        <dbReference type="Ensembl" id="ENSOMYP00000077833.1"/>
    </source>
</evidence>
<name>A0A8C7TFG6_ONCMY</name>
<dbReference type="Pfam" id="PF15003">
    <property type="entry name" value="HAUS2"/>
    <property type="match status" value="1"/>
</dbReference>
<dbReference type="GO" id="GO:0070652">
    <property type="term" value="C:HAUS complex"/>
    <property type="evidence" value="ECO:0007669"/>
    <property type="project" value="InterPro"/>
</dbReference>
<dbReference type="PRINTS" id="PR02088">
    <property type="entry name" value="HAUSAUGMINL2"/>
</dbReference>
<sequence length="208" mass="23769">MNPWDIAPYSVTPVASLLTRCVASGVLSQEDVDSVPREPHIFSPHLLEAEQLITMERELDKINLEMELLKLEKESADVTHKFYLSKWGCSMLFTSLQQFTSHLQDVLREQASLRRRLMKPLCQTNLPVEADLHRYVVEVMRMVVDFIENLEAKISTVRSIPTIDDSMSNLNNGIAQLLAQVTEVERLSKQILQWRSQNSSTSINDITT</sequence>
<dbReference type="GO" id="GO:0051225">
    <property type="term" value="P:spindle assembly"/>
    <property type="evidence" value="ECO:0007669"/>
    <property type="project" value="InterPro"/>
</dbReference>
<dbReference type="InterPro" id="IPR026242">
    <property type="entry name" value="HAUS2_metazoa"/>
</dbReference>
<evidence type="ECO:0000256" key="1">
    <source>
        <dbReference type="SAM" id="Coils"/>
    </source>
</evidence>
<dbReference type="GO" id="GO:0005813">
    <property type="term" value="C:centrosome"/>
    <property type="evidence" value="ECO:0007669"/>
    <property type="project" value="TreeGrafter"/>
</dbReference>
<accession>A0A8C7TFG6</accession>
<keyword evidence="1" id="KW-0175">Coiled coil</keyword>
<dbReference type="GO" id="GO:0007020">
    <property type="term" value="P:microtubule nucleation"/>
    <property type="evidence" value="ECO:0007669"/>
    <property type="project" value="TreeGrafter"/>
</dbReference>
<evidence type="ECO:0000313" key="3">
    <source>
        <dbReference type="Proteomes" id="UP000694395"/>
    </source>
</evidence>
<dbReference type="PANTHER" id="PTHR16039">
    <property type="entry name" value="HAUS AUGMIN-LIKE COMPLEX SUBUNIT 2"/>
    <property type="match status" value="1"/>
</dbReference>
<reference evidence="2" key="2">
    <citation type="submission" date="2025-08" db="UniProtKB">
        <authorList>
            <consortium name="Ensembl"/>
        </authorList>
    </citation>
    <scope>IDENTIFICATION</scope>
</reference>
<protein>
    <recommendedName>
        <fullName evidence="4">Centrosomal protein of 27 kDa</fullName>
    </recommendedName>
</protein>
<dbReference type="GeneTree" id="ENSGT00390000004927"/>